<organism evidence="2 3">
    <name type="scientific">Pseudozyma flocculosa</name>
    <dbReference type="NCBI Taxonomy" id="84751"/>
    <lineage>
        <taxon>Eukaryota</taxon>
        <taxon>Fungi</taxon>
        <taxon>Dikarya</taxon>
        <taxon>Basidiomycota</taxon>
        <taxon>Ustilaginomycotina</taxon>
        <taxon>Ustilaginomycetes</taxon>
        <taxon>Ustilaginales</taxon>
        <taxon>Ustilaginaceae</taxon>
        <taxon>Pseudozyma</taxon>
    </lineage>
</organism>
<protein>
    <submittedName>
        <fullName evidence="2">Uncharacterized protein</fullName>
    </submittedName>
</protein>
<evidence type="ECO:0000256" key="1">
    <source>
        <dbReference type="SAM" id="MobiDB-lite"/>
    </source>
</evidence>
<evidence type="ECO:0000313" key="2">
    <source>
        <dbReference type="EMBL" id="SPO36147.1"/>
    </source>
</evidence>
<feature type="region of interest" description="Disordered" evidence="1">
    <location>
        <begin position="135"/>
        <end position="200"/>
    </location>
</feature>
<accession>A0A5C3EXP3</accession>
<keyword evidence="3" id="KW-1185">Reference proteome</keyword>
<dbReference type="Proteomes" id="UP000323386">
    <property type="component" value="Unassembled WGS sequence"/>
</dbReference>
<proteinExistence type="predicted"/>
<reference evidence="2 3" key="1">
    <citation type="submission" date="2018-03" db="EMBL/GenBank/DDBJ databases">
        <authorList>
            <person name="Guldener U."/>
        </authorList>
    </citation>
    <scope>NUCLEOTIDE SEQUENCE [LARGE SCALE GENOMIC DNA]</scope>
    <source>
        <strain evidence="2 3">DAOM196992</strain>
    </source>
</reference>
<gene>
    <name evidence="2" type="ORF">PSFLO_01618</name>
</gene>
<feature type="compositionally biased region" description="Pro residues" evidence="1">
    <location>
        <begin position="138"/>
        <end position="158"/>
    </location>
</feature>
<evidence type="ECO:0000313" key="3">
    <source>
        <dbReference type="Proteomes" id="UP000323386"/>
    </source>
</evidence>
<dbReference type="EMBL" id="OOIP01000003">
    <property type="protein sequence ID" value="SPO36147.1"/>
    <property type="molecule type" value="Genomic_DNA"/>
</dbReference>
<dbReference type="AlphaFoldDB" id="A0A5C3EXP3"/>
<name>A0A5C3EXP3_9BASI</name>
<sequence>MATSHTTLLSLLARWTDGMAGQRGRERLFAGRFGPAGVGLPGSSWLAGWLAGWLARVAAPEIGAGLGQAKASRVAAAVLEPAPAPLWPSGPCSAADQSLLALWGPSVVVAMVQGRARRGPRRFATLGDTLEAVRELGPPAPLPSGSPPRSVPPLPPSLPSSIWPAPARLSSNRAPLPILILPPSPSSSSSSSSSPPPPLT</sequence>